<feature type="domain" description="AAA-ATPase-like" evidence="1">
    <location>
        <begin position="7"/>
        <end position="201"/>
    </location>
</feature>
<dbReference type="Pfam" id="PF09820">
    <property type="entry name" value="AAA-ATPase_like"/>
    <property type="match status" value="1"/>
</dbReference>
<dbReference type="AlphaFoldDB" id="A0AA91TJC1"/>
<dbReference type="InterPro" id="IPR012547">
    <property type="entry name" value="PDDEXK_9"/>
</dbReference>
<dbReference type="RefSeq" id="WP_089543997.1">
    <property type="nucleotide sequence ID" value="NZ_NMPZ01000011.1"/>
</dbReference>
<dbReference type="InterPro" id="IPR018631">
    <property type="entry name" value="AAA-ATPase-like_dom"/>
</dbReference>
<dbReference type="PANTHER" id="PTHR34825:SF1">
    <property type="entry name" value="AAA-ATPASE-LIKE DOMAIN-CONTAINING PROTEIN"/>
    <property type="match status" value="1"/>
</dbReference>
<dbReference type="Proteomes" id="UP000215155">
    <property type="component" value="Unassembled WGS sequence"/>
</dbReference>
<dbReference type="Pfam" id="PF08011">
    <property type="entry name" value="PDDEXK_9"/>
    <property type="match status" value="1"/>
</dbReference>
<protein>
    <recommendedName>
        <fullName evidence="1">AAA-ATPase-like domain-containing protein</fullName>
    </recommendedName>
</protein>
<sequence>MTRGKLPLGIQNFEELRKGGYLYADKTDMVWQIANGDKYNFLSRPRRFGKSLLVSTLQCYFEGKKELFEGLKIMELEKDWIKRPVIHFSMNLGGSDAESLYHYLDDTLTKYEEIYGKRATEATLSNRFTGIIERAYQQSGEQVAVLVDEYDAPLQHSYLTDRHEKCRNLYRDFFTGLKDYGYCIKCVFLTGITKFTQISLFSVLNTLSNISFYNCYATICGLTKEEILENLKDEIQVLAVQKKWDIDQTMHELKDMYDGYHFSESLQGVYNPFSVISALKERRLRPYWIASGATEMLPKILTNFEKDVETLDGSLIDMDYIETADISKDNPKLFLYQSGYLTIKGVIGETYRLGFPNREVKKALLELVVPNMLNTDKEETENAIQDLKQHFILGNLEEGVTCLKQLIASTPYSTQKKEQFVFEEHFRFIIKNLFYICGFNVEEEKQVAGGRIDLAIETPEIIYIMELKMADNGGAQAAVEQIASRHYADAYAASKKKRICLALVFDKENRGLIDWQEADKQIALDC</sequence>
<dbReference type="EMBL" id="NMPZ01000011">
    <property type="protein sequence ID" value="OXL43914.1"/>
    <property type="molecule type" value="Genomic_DNA"/>
</dbReference>
<evidence type="ECO:0000259" key="1">
    <source>
        <dbReference type="Pfam" id="PF09820"/>
    </source>
</evidence>
<evidence type="ECO:0000313" key="3">
    <source>
        <dbReference type="Proteomes" id="UP000215155"/>
    </source>
</evidence>
<name>A0AA91TJC1_9BACT</name>
<proteinExistence type="predicted"/>
<reference evidence="2 3" key="1">
    <citation type="submission" date="2017-07" db="EMBL/GenBank/DDBJ databases">
        <title>Draft genome sequence of Prevotella copri isolated from the gut of healthy adult Indian.</title>
        <authorList>
            <person name="Das B."/>
            <person name="Bag S."/>
            <person name="Ghosh T.S."/>
        </authorList>
    </citation>
    <scope>NUCLEOTIDE SEQUENCE [LARGE SCALE GENOMIC DNA]</scope>
    <source>
        <strain evidence="2 3">Indica</strain>
    </source>
</reference>
<organism evidence="2 3">
    <name type="scientific">Segatella copri</name>
    <dbReference type="NCBI Taxonomy" id="165179"/>
    <lineage>
        <taxon>Bacteria</taxon>
        <taxon>Pseudomonadati</taxon>
        <taxon>Bacteroidota</taxon>
        <taxon>Bacteroidia</taxon>
        <taxon>Bacteroidales</taxon>
        <taxon>Prevotellaceae</taxon>
        <taxon>Segatella</taxon>
    </lineage>
</organism>
<evidence type="ECO:0000313" key="2">
    <source>
        <dbReference type="EMBL" id="OXL43914.1"/>
    </source>
</evidence>
<accession>A0AA91TJC1</accession>
<dbReference type="PANTHER" id="PTHR34825">
    <property type="entry name" value="CONSERVED PROTEIN, WITH A WEAK D-GALACTARATE DEHYDRATASE/ALTRONATE HYDROLASE DOMAIN"/>
    <property type="match status" value="1"/>
</dbReference>
<gene>
    <name evidence="2" type="ORF">CFT61_08435</name>
</gene>
<comment type="caution">
    <text evidence="2">The sequence shown here is derived from an EMBL/GenBank/DDBJ whole genome shotgun (WGS) entry which is preliminary data.</text>
</comment>